<organism evidence="1 2">
    <name type="scientific">Helicostylum pulchrum</name>
    <dbReference type="NCBI Taxonomy" id="562976"/>
    <lineage>
        <taxon>Eukaryota</taxon>
        <taxon>Fungi</taxon>
        <taxon>Fungi incertae sedis</taxon>
        <taxon>Mucoromycota</taxon>
        <taxon>Mucoromycotina</taxon>
        <taxon>Mucoromycetes</taxon>
        <taxon>Mucorales</taxon>
        <taxon>Mucorineae</taxon>
        <taxon>Mucoraceae</taxon>
        <taxon>Helicostylum</taxon>
    </lineage>
</organism>
<protein>
    <recommendedName>
        <fullName evidence="3">Reverse transcriptase</fullName>
    </recommendedName>
</protein>
<keyword evidence="2" id="KW-1185">Reference proteome</keyword>
<evidence type="ECO:0000313" key="2">
    <source>
        <dbReference type="Proteomes" id="UP001476247"/>
    </source>
</evidence>
<proteinExistence type="predicted"/>
<evidence type="ECO:0008006" key="3">
    <source>
        <dbReference type="Google" id="ProtNLM"/>
    </source>
</evidence>
<accession>A0ABP9Y4N4</accession>
<dbReference type="EMBL" id="BAABUJ010000019">
    <property type="protein sequence ID" value="GAA5801530.1"/>
    <property type="molecule type" value="Genomic_DNA"/>
</dbReference>
<evidence type="ECO:0000313" key="1">
    <source>
        <dbReference type="EMBL" id="GAA5801530.1"/>
    </source>
</evidence>
<gene>
    <name evidence="1" type="ORF">HPULCUR_006978</name>
</gene>
<dbReference type="Proteomes" id="UP001476247">
    <property type="component" value="Unassembled WGS sequence"/>
</dbReference>
<name>A0ABP9Y4N4_9FUNG</name>
<comment type="caution">
    <text evidence="1">The sequence shown here is derived from an EMBL/GenBank/DDBJ whole genome shotgun (WGS) entry which is preliminary data.</text>
</comment>
<sequence>MDEKTNEEITKLRSGLRWREKDEVSAGYLKRTIATRRKQRNIENLVHPATGDICSNNEDKLQATEIFYKELFTPEMVENEMIQQLVETITPTQQDSLSRPFSFDSVREQAIRSLNPSSPGPDGLRL</sequence>
<reference evidence="1 2" key="1">
    <citation type="submission" date="2024-04" db="EMBL/GenBank/DDBJ databases">
        <title>genome sequences of Mucor flavus KT1a and Helicostylum pulchrum KT1b strains isolation_sourced from the surface of a dry-aged beef.</title>
        <authorList>
            <person name="Toyotome T."/>
            <person name="Hosono M."/>
            <person name="Torimaru M."/>
            <person name="Fukuda K."/>
            <person name="Mikami N."/>
        </authorList>
    </citation>
    <scope>NUCLEOTIDE SEQUENCE [LARGE SCALE GENOMIC DNA]</scope>
    <source>
        <strain evidence="1 2">KT1b</strain>
    </source>
</reference>